<protein>
    <submittedName>
        <fullName evidence="1">Uncharacterized protein</fullName>
    </submittedName>
</protein>
<reference evidence="1 2" key="1">
    <citation type="journal article" date="2020" name="IScience">
        <title>Genome Sequencing of the Endangered Kingdonia uniflora (Circaeasteraceae, Ranunculales) Reveals Potential Mechanisms of Evolutionary Specialization.</title>
        <authorList>
            <person name="Sun Y."/>
            <person name="Deng T."/>
            <person name="Zhang A."/>
            <person name="Moore M.J."/>
            <person name="Landis J.B."/>
            <person name="Lin N."/>
            <person name="Zhang H."/>
            <person name="Zhang X."/>
            <person name="Huang J."/>
            <person name="Zhang X."/>
            <person name="Sun H."/>
            <person name="Wang H."/>
        </authorList>
    </citation>
    <scope>NUCLEOTIDE SEQUENCE [LARGE SCALE GENOMIC DNA]</scope>
    <source>
        <strain evidence="1">TB1705</strain>
        <tissue evidence="1">Leaf</tissue>
    </source>
</reference>
<dbReference type="EMBL" id="JACGCM010002300">
    <property type="protein sequence ID" value="KAF6141619.1"/>
    <property type="molecule type" value="Genomic_DNA"/>
</dbReference>
<proteinExistence type="predicted"/>
<name>A0A7J7LGF9_9MAGN</name>
<evidence type="ECO:0000313" key="1">
    <source>
        <dbReference type="EMBL" id="KAF6141619.1"/>
    </source>
</evidence>
<sequence>MSKHPITSSYRKYSDVYQQFEYMQTLLEIESSSTVWRYQSVLKLCTAEDTPPLINRSYICEHHKRSYLLQRSTSIKTLQKIIMKTHQNLIL</sequence>
<dbReference type="AlphaFoldDB" id="A0A7J7LGF9"/>
<organism evidence="1 2">
    <name type="scientific">Kingdonia uniflora</name>
    <dbReference type="NCBI Taxonomy" id="39325"/>
    <lineage>
        <taxon>Eukaryota</taxon>
        <taxon>Viridiplantae</taxon>
        <taxon>Streptophyta</taxon>
        <taxon>Embryophyta</taxon>
        <taxon>Tracheophyta</taxon>
        <taxon>Spermatophyta</taxon>
        <taxon>Magnoliopsida</taxon>
        <taxon>Ranunculales</taxon>
        <taxon>Circaeasteraceae</taxon>
        <taxon>Kingdonia</taxon>
    </lineage>
</organism>
<accession>A0A7J7LGF9</accession>
<evidence type="ECO:0000313" key="2">
    <source>
        <dbReference type="Proteomes" id="UP000541444"/>
    </source>
</evidence>
<keyword evidence="2" id="KW-1185">Reference proteome</keyword>
<dbReference type="Proteomes" id="UP000541444">
    <property type="component" value="Unassembled WGS sequence"/>
</dbReference>
<gene>
    <name evidence="1" type="ORF">GIB67_001171</name>
</gene>
<comment type="caution">
    <text evidence="1">The sequence shown here is derived from an EMBL/GenBank/DDBJ whole genome shotgun (WGS) entry which is preliminary data.</text>
</comment>